<reference evidence="9 10" key="1">
    <citation type="submission" date="2019-07" db="EMBL/GenBank/DDBJ databases">
        <title>Genomics analysis of Aphanomyces spp. identifies a new class of oomycete effector associated with host adaptation.</title>
        <authorList>
            <person name="Gaulin E."/>
        </authorList>
    </citation>
    <scope>NUCLEOTIDE SEQUENCE [LARGE SCALE GENOMIC DNA]</scope>
    <source>
        <strain evidence="9 10">ATCC 201684</strain>
    </source>
</reference>
<dbReference type="PROSITE" id="PS51293">
    <property type="entry name" value="SANT"/>
    <property type="match status" value="1"/>
</dbReference>
<evidence type="ECO:0000259" key="7">
    <source>
        <dbReference type="PROSITE" id="PS51293"/>
    </source>
</evidence>
<dbReference type="PROSITE" id="PS50090">
    <property type="entry name" value="MYB_LIKE"/>
    <property type="match status" value="1"/>
</dbReference>
<dbReference type="InterPro" id="IPR017930">
    <property type="entry name" value="Myb_dom"/>
</dbReference>
<organism evidence="9 10">
    <name type="scientific">Aphanomyces euteiches</name>
    <dbReference type="NCBI Taxonomy" id="100861"/>
    <lineage>
        <taxon>Eukaryota</taxon>
        <taxon>Sar</taxon>
        <taxon>Stramenopiles</taxon>
        <taxon>Oomycota</taxon>
        <taxon>Saprolegniomycetes</taxon>
        <taxon>Saprolegniales</taxon>
        <taxon>Verrucalvaceae</taxon>
        <taxon>Aphanomyces</taxon>
    </lineage>
</organism>
<evidence type="ECO:0000256" key="4">
    <source>
        <dbReference type="ARBA" id="ARBA00023242"/>
    </source>
</evidence>
<dbReference type="Gene3D" id="1.10.10.60">
    <property type="entry name" value="Homeodomain-like"/>
    <property type="match status" value="1"/>
</dbReference>
<feature type="region of interest" description="Disordered" evidence="5">
    <location>
        <begin position="58"/>
        <end position="97"/>
    </location>
</feature>
<dbReference type="GO" id="GO:0003677">
    <property type="term" value="F:DNA binding"/>
    <property type="evidence" value="ECO:0007669"/>
    <property type="project" value="UniProtKB-KW"/>
</dbReference>
<dbReference type="PANTHER" id="PTHR12802:SF155">
    <property type="entry name" value="DEUBIQUITINASE MYSM1"/>
    <property type="match status" value="1"/>
</dbReference>
<protein>
    <submittedName>
        <fullName evidence="9">Uncharacterized protein</fullName>
    </submittedName>
</protein>
<evidence type="ECO:0000313" key="9">
    <source>
        <dbReference type="EMBL" id="KAF0735364.1"/>
    </source>
</evidence>
<dbReference type="VEuPathDB" id="FungiDB:AeMF1_019754"/>
<dbReference type="PROSITE" id="PS51294">
    <property type="entry name" value="HTH_MYB"/>
    <property type="match status" value="1"/>
</dbReference>
<name>A0A6G0X5X5_9STRA</name>
<dbReference type="Pfam" id="PF00249">
    <property type="entry name" value="Myb_DNA-binding"/>
    <property type="match status" value="1"/>
</dbReference>
<feature type="domain" description="Myb-like" evidence="6">
    <location>
        <begin position="15"/>
        <end position="66"/>
    </location>
</feature>
<dbReference type="EMBL" id="VJMJ01000099">
    <property type="protein sequence ID" value="KAF0735364.1"/>
    <property type="molecule type" value="Genomic_DNA"/>
</dbReference>
<proteinExistence type="predicted"/>
<dbReference type="AlphaFoldDB" id="A0A6G0X5X5"/>
<keyword evidence="4" id="KW-0539">Nucleus</keyword>
<dbReference type="SUPFAM" id="SSF46689">
    <property type="entry name" value="Homeodomain-like"/>
    <property type="match status" value="1"/>
</dbReference>
<comment type="caution">
    <text evidence="9">The sequence shown here is derived from an EMBL/GenBank/DDBJ whole genome shotgun (WGS) entry which is preliminary data.</text>
</comment>
<dbReference type="PANTHER" id="PTHR12802">
    <property type="entry name" value="SWI/SNF COMPLEX-RELATED"/>
    <property type="match status" value="1"/>
</dbReference>
<dbReference type="Proteomes" id="UP000481153">
    <property type="component" value="Unassembled WGS sequence"/>
</dbReference>
<dbReference type="InterPro" id="IPR009057">
    <property type="entry name" value="Homeodomain-like_sf"/>
</dbReference>
<evidence type="ECO:0000256" key="1">
    <source>
        <dbReference type="ARBA" id="ARBA00023015"/>
    </source>
</evidence>
<dbReference type="InterPro" id="IPR006447">
    <property type="entry name" value="Myb_dom_plants"/>
</dbReference>
<feature type="compositionally biased region" description="Polar residues" evidence="5">
    <location>
        <begin position="83"/>
        <end position="92"/>
    </location>
</feature>
<evidence type="ECO:0000256" key="2">
    <source>
        <dbReference type="ARBA" id="ARBA00023125"/>
    </source>
</evidence>
<dbReference type="InterPro" id="IPR017884">
    <property type="entry name" value="SANT_dom"/>
</dbReference>
<evidence type="ECO:0000313" key="10">
    <source>
        <dbReference type="Proteomes" id="UP000481153"/>
    </source>
</evidence>
<evidence type="ECO:0000259" key="8">
    <source>
        <dbReference type="PROSITE" id="PS51294"/>
    </source>
</evidence>
<feature type="compositionally biased region" description="Polar residues" evidence="5">
    <location>
        <begin position="1"/>
        <end position="23"/>
    </location>
</feature>
<dbReference type="InterPro" id="IPR001005">
    <property type="entry name" value="SANT/Myb"/>
</dbReference>
<evidence type="ECO:0000256" key="5">
    <source>
        <dbReference type="SAM" id="MobiDB-lite"/>
    </source>
</evidence>
<keyword evidence="2" id="KW-0238">DNA-binding</keyword>
<feature type="region of interest" description="Disordered" evidence="5">
    <location>
        <begin position="1"/>
        <end position="26"/>
    </location>
</feature>
<gene>
    <name evidence="9" type="ORF">Ae201684_008141</name>
</gene>
<dbReference type="NCBIfam" id="TIGR01557">
    <property type="entry name" value="myb_SHAQKYF"/>
    <property type="match status" value="1"/>
</dbReference>
<accession>A0A6G0X5X5</accession>
<keyword evidence="3" id="KW-0804">Transcription</keyword>
<dbReference type="SMART" id="SM00717">
    <property type="entry name" value="SANT"/>
    <property type="match status" value="1"/>
</dbReference>
<dbReference type="CDD" id="cd00167">
    <property type="entry name" value="SANT"/>
    <property type="match status" value="1"/>
</dbReference>
<sequence length="134" mass="15526">MYASPASSPTSRCLSPSEGSGTWTREEHERFLEGIRLFPKGPWKSVADVVQSRTVRQIRTHAQKHREKIARHQRGLRQKSPHNIKTEGTATKTTRRKEDIEPLSFSCSPEQYVECLEFLLDAFKEYEFVEEYAV</sequence>
<keyword evidence="10" id="KW-1185">Reference proteome</keyword>
<keyword evidence="1" id="KW-0805">Transcription regulation</keyword>
<evidence type="ECO:0000256" key="3">
    <source>
        <dbReference type="ARBA" id="ARBA00023163"/>
    </source>
</evidence>
<feature type="compositionally biased region" description="Basic residues" evidence="5">
    <location>
        <begin position="58"/>
        <end position="82"/>
    </location>
</feature>
<evidence type="ECO:0000259" key="6">
    <source>
        <dbReference type="PROSITE" id="PS50090"/>
    </source>
</evidence>
<feature type="domain" description="HTH myb-type" evidence="8">
    <location>
        <begin position="15"/>
        <end position="70"/>
    </location>
</feature>
<feature type="domain" description="SANT" evidence="7">
    <location>
        <begin position="18"/>
        <end position="70"/>
    </location>
</feature>